<organism evidence="2 3">
    <name type="scientific">Branchiostoma floridae</name>
    <name type="common">Florida lancelet</name>
    <name type="synonym">Amphioxus</name>
    <dbReference type="NCBI Taxonomy" id="7739"/>
    <lineage>
        <taxon>Eukaryota</taxon>
        <taxon>Metazoa</taxon>
        <taxon>Chordata</taxon>
        <taxon>Cephalochordata</taxon>
        <taxon>Leptocardii</taxon>
        <taxon>Amphioxiformes</taxon>
        <taxon>Branchiostomatidae</taxon>
        <taxon>Branchiostoma</taxon>
    </lineage>
</organism>
<reference evidence="2" key="1">
    <citation type="journal article" date="2020" name="Nat. Ecol. Evol.">
        <title>Deeply conserved synteny resolves early events in vertebrate evolution.</title>
        <authorList>
            <person name="Simakov O."/>
            <person name="Marletaz F."/>
            <person name="Yue J.X."/>
            <person name="O'Connell B."/>
            <person name="Jenkins J."/>
            <person name="Brandt A."/>
            <person name="Calef R."/>
            <person name="Tung C.H."/>
            <person name="Huang T.K."/>
            <person name="Schmutz J."/>
            <person name="Satoh N."/>
            <person name="Yu J.K."/>
            <person name="Putnam N.H."/>
            <person name="Green R.E."/>
            <person name="Rokhsar D.S."/>
        </authorList>
    </citation>
    <scope>NUCLEOTIDE SEQUENCE [LARGE SCALE GENOMIC DNA]</scope>
    <source>
        <strain evidence="2">S238N-H82</strain>
    </source>
</reference>
<feature type="transmembrane region" description="Helical" evidence="1">
    <location>
        <begin position="170"/>
        <end position="189"/>
    </location>
</feature>
<keyword evidence="1" id="KW-0812">Transmembrane</keyword>
<sequence>MASKGRFRQEFRLKSFGLNHGQPRDFTRSPWFSSPVPFLIYRTVTCLYQVCTYATAHSIYGVSPKSLIYLTELGYIILTVHSIVSAGFCFIDVFGISCRPKSPEDRPTFPNNDVTTARSTDAIHQTSQSLKLPWYYKGYWVFYNVVFGIGLYITIAYWALLADDTGPRSILFHAMNCVVIVIDVSVSALPLRLFHFVYPSAFALAYVIFTVIYWVAGGTDVNNNPWIYPVLDYGGNPAMAAGIAAGSVLVAVPLCHVVIFGLAVAREMLAGHVKRRSAKVDVQMEQRREHGLA</sequence>
<dbReference type="RefSeq" id="XP_035700179.1">
    <property type="nucleotide sequence ID" value="XM_035844286.1"/>
</dbReference>
<dbReference type="OrthoDB" id="419711at2759"/>
<dbReference type="OMA" id="NGRWFIY"/>
<evidence type="ECO:0000256" key="1">
    <source>
        <dbReference type="SAM" id="Phobius"/>
    </source>
</evidence>
<keyword evidence="1" id="KW-1133">Transmembrane helix</keyword>
<gene>
    <name evidence="3" type="primary">LOC118432651</name>
</gene>
<dbReference type="PANTHER" id="PTHR12242:SF45">
    <property type="entry name" value="MARVEL DOMAIN-CONTAINING PROTEIN"/>
    <property type="match status" value="1"/>
</dbReference>
<keyword evidence="2" id="KW-1185">Reference proteome</keyword>
<dbReference type="GeneID" id="118432651"/>
<reference evidence="3" key="2">
    <citation type="submission" date="2025-08" db="UniProtKB">
        <authorList>
            <consortium name="RefSeq"/>
        </authorList>
    </citation>
    <scope>IDENTIFICATION</scope>
    <source>
        <strain evidence="3">S238N-H82</strain>
        <tissue evidence="3">Testes</tissue>
    </source>
</reference>
<accession>A0A9J7MFZ3</accession>
<feature type="transmembrane region" description="Helical" evidence="1">
    <location>
        <begin position="238"/>
        <end position="265"/>
    </location>
</feature>
<dbReference type="InterPro" id="IPR049352">
    <property type="entry name" value="Rost"/>
</dbReference>
<protein>
    <submittedName>
        <fullName evidence="3">Protein rolling stone-like</fullName>
    </submittedName>
</protein>
<evidence type="ECO:0000313" key="3">
    <source>
        <dbReference type="RefSeq" id="XP_035700179.1"/>
    </source>
</evidence>
<dbReference type="AlphaFoldDB" id="A0A9J7MFZ3"/>
<dbReference type="GO" id="GO:0016020">
    <property type="term" value="C:membrane"/>
    <property type="evidence" value="ECO:0000318"/>
    <property type="project" value="GO_Central"/>
</dbReference>
<dbReference type="Proteomes" id="UP000001554">
    <property type="component" value="Chromosome 15"/>
</dbReference>
<feature type="transmembrane region" description="Helical" evidence="1">
    <location>
        <begin position="73"/>
        <end position="96"/>
    </location>
</feature>
<keyword evidence="1" id="KW-0472">Membrane</keyword>
<dbReference type="Pfam" id="PF21534">
    <property type="entry name" value="Rost"/>
    <property type="match status" value="1"/>
</dbReference>
<feature type="transmembrane region" description="Helical" evidence="1">
    <location>
        <begin position="196"/>
        <end position="216"/>
    </location>
</feature>
<dbReference type="KEGG" id="bfo:118432651"/>
<evidence type="ECO:0000313" key="2">
    <source>
        <dbReference type="Proteomes" id="UP000001554"/>
    </source>
</evidence>
<feature type="transmembrane region" description="Helical" evidence="1">
    <location>
        <begin position="139"/>
        <end position="158"/>
    </location>
</feature>
<proteinExistence type="predicted"/>
<name>A0A9J7MFZ3_BRAFL</name>
<dbReference type="PANTHER" id="PTHR12242">
    <property type="entry name" value="OS02G0130600 PROTEIN-RELATED"/>
    <property type="match status" value="1"/>
</dbReference>